<keyword evidence="1" id="KW-0479">Metal-binding</keyword>
<protein>
    <submittedName>
        <fullName evidence="3">L-alanine-DL-glutamate epimerase</fullName>
    </submittedName>
</protein>
<evidence type="ECO:0000313" key="3">
    <source>
        <dbReference type="EMBL" id="VAV96618.1"/>
    </source>
</evidence>
<sequence length="143" mass="15737">MNTVIQIQMKPQSWPITGGFRISRGAKTHAEVLVVTLTDEQNLQGRGECVPYARYGETMQSVQAQIENMRNRLSDQAGLQNDLPAGAARNALDCALWDLQCQQRDQAVWQMAGQSSFTPSITAFTLSLDSPKRMAEAAKTAHA</sequence>
<dbReference type="Gene3D" id="3.30.390.10">
    <property type="entry name" value="Enolase-like, N-terminal domain"/>
    <property type="match status" value="1"/>
</dbReference>
<dbReference type="AlphaFoldDB" id="A0A3B0S867"/>
<feature type="non-terminal residue" evidence="3">
    <location>
        <position position="143"/>
    </location>
</feature>
<organism evidence="3">
    <name type="scientific">hydrothermal vent metagenome</name>
    <dbReference type="NCBI Taxonomy" id="652676"/>
    <lineage>
        <taxon>unclassified sequences</taxon>
        <taxon>metagenomes</taxon>
        <taxon>ecological metagenomes</taxon>
    </lineage>
</organism>
<dbReference type="SUPFAM" id="SSF54826">
    <property type="entry name" value="Enolase N-terminal domain-like"/>
    <property type="match status" value="1"/>
</dbReference>
<dbReference type="Pfam" id="PF02746">
    <property type="entry name" value="MR_MLE_N"/>
    <property type="match status" value="1"/>
</dbReference>
<dbReference type="GO" id="GO:0046872">
    <property type="term" value="F:metal ion binding"/>
    <property type="evidence" value="ECO:0007669"/>
    <property type="project" value="UniProtKB-KW"/>
</dbReference>
<evidence type="ECO:0000256" key="1">
    <source>
        <dbReference type="ARBA" id="ARBA00022723"/>
    </source>
</evidence>
<dbReference type="InterPro" id="IPR029017">
    <property type="entry name" value="Enolase-like_N"/>
</dbReference>
<reference evidence="3" key="1">
    <citation type="submission" date="2018-06" db="EMBL/GenBank/DDBJ databases">
        <authorList>
            <person name="Zhirakovskaya E."/>
        </authorList>
    </citation>
    <scope>NUCLEOTIDE SEQUENCE</scope>
</reference>
<evidence type="ECO:0000259" key="2">
    <source>
        <dbReference type="Pfam" id="PF02746"/>
    </source>
</evidence>
<accession>A0A3B0S867</accession>
<gene>
    <name evidence="3" type="ORF">MNBD_ALPHA06-431</name>
</gene>
<name>A0A3B0S867_9ZZZZ</name>
<feature type="domain" description="Mandelate racemase/muconate lactonizing enzyme N-terminal" evidence="2">
    <location>
        <begin position="6"/>
        <end position="113"/>
    </location>
</feature>
<proteinExistence type="predicted"/>
<dbReference type="InterPro" id="IPR013341">
    <property type="entry name" value="Mandelate_racemase_N_dom"/>
</dbReference>
<dbReference type="EMBL" id="UOEE01000228">
    <property type="protein sequence ID" value="VAV96618.1"/>
    <property type="molecule type" value="Genomic_DNA"/>
</dbReference>
<dbReference type="PANTHER" id="PTHR48080">
    <property type="entry name" value="D-GALACTONATE DEHYDRATASE-RELATED"/>
    <property type="match status" value="1"/>
</dbReference>
<dbReference type="PANTHER" id="PTHR48080:SF3">
    <property type="entry name" value="ENOLASE SUPERFAMILY MEMBER DDB_G0284701"/>
    <property type="match status" value="1"/>
</dbReference>
<dbReference type="InterPro" id="IPR034593">
    <property type="entry name" value="DgoD-like"/>
</dbReference>